<dbReference type="GO" id="GO:0042292">
    <property type="term" value="F:URM1 activating enzyme activity"/>
    <property type="evidence" value="ECO:0007669"/>
    <property type="project" value="TreeGrafter"/>
</dbReference>
<dbReference type="FunFam" id="3.40.50.720:FF:000033">
    <property type="entry name" value="Adenylyltransferase and sulfurtransferase MOCS3"/>
    <property type="match status" value="1"/>
</dbReference>
<evidence type="ECO:0000256" key="12">
    <source>
        <dbReference type="ARBA" id="ARBA00023268"/>
    </source>
</evidence>
<keyword evidence="10 14" id="KW-0067">ATP-binding</keyword>
<dbReference type="GO" id="GO:0061605">
    <property type="term" value="F:molybdopterin-synthase adenylyltransferase activity"/>
    <property type="evidence" value="ECO:0007669"/>
    <property type="project" value="UniProtKB-EC"/>
</dbReference>
<feature type="binding site" evidence="14">
    <location>
        <position position="140"/>
    </location>
    <ligand>
        <name>ATP</name>
        <dbReference type="ChEBI" id="CHEBI:30616"/>
    </ligand>
</feature>
<dbReference type="GO" id="GO:0005524">
    <property type="term" value="F:ATP binding"/>
    <property type="evidence" value="ECO:0007669"/>
    <property type="project" value="UniProtKB-KW"/>
</dbReference>
<evidence type="ECO:0000256" key="8">
    <source>
        <dbReference type="ARBA" id="ARBA00022786"/>
    </source>
</evidence>
<dbReference type="HAMAP" id="MF_03049">
    <property type="entry name" value="MOCS3_Uba4"/>
    <property type="match status" value="1"/>
</dbReference>
<evidence type="ECO:0000256" key="3">
    <source>
        <dbReference type="ARBA" id="ARBA00022679"/>
    </source>
</evidence>
<feature type="binding site" evidence="14">
    <location>
        <position position="257"/>
    </location>
    <ligand>
        <name>Zn(2+)</name>
        <dbReference type="ChEBI" id="CHEBI:29105"/>
    </ligand>
</feature>
<comment type="function">
    <text evidence="13">Plays a central role in 2-thiolation of mcm(5)S(2)U at tRNA wobble positions of cytosolic tRNA(Lys), tRNA(Glu) and tRNA(Gln). Also essential during biosynthesis of the molybdenum cofactor. Acts by mediating the C-terminal thiocarboxylation of sulfur carriers urm1 and mocs2a. Its N-terminus first activates urm1 and mocs2a as acyl-adenylates (-COAMP), then the persulfide sulfur on the catalytic cysteine is transferred to urm1 and mocs2a to form thiocarboxylation (-COSH) of their C-terminus. The reaction probably involves hydrogen sulfide that is generated from the persulfide intermediate and that acts as a nucleophile towards urm1 and mocs2a. Subsequently, a transient disulfide bond is formed. Does not use thiosulfate as sulfur donor; nfs1 probably acting as a sulfur donor for thiocarboxylation reactions.</text>
</comment>
<feature type="domain" description="Rhodanese" evidence="16">
    <location>
        <begin position="396"/>
        <end position="510"/>
    </location>
</feature>
<feature type="binding site" evidence="14">
    <location>
        <begin position="208"/>
        <end position="209"/>
    </location>
    <ligand>
        <name>ATP</name>
        <dbReference type="ChEBI" id="CHEBI:30616"/>
    </ligand>
</feature>
<organism evidence="17 18">
    <name type="scientific">Lophium mytilinum</name>
    <dbReference type="NCBI Taxonomy" id="390894"/>
    <lineage>
        <taxon>Eukaryota</taxon>
        <taxon>Fungi</taxon>
        <taxon>Dikarya</taxon>
        <taxon>Ascomycota</taxon>
        <taxon>Pezizomycotina</taxon>
        <taxon>Dothideomycetes</taxon>
        <taxon>Pleosporomycetidae</taxon>
        <taxon>Mytilinidiales</taxon>
        <taxon>Mytilinidiaceae</taxon>
        <taxon>Lophium</taxon>
    </lineage>
</organism>
<dbReference type="AlphaFoldDB" id="A0A6A6QRS1"/>
<comment type="subcellular location">
    <subcellularLocation>
        <location evidence="1">Cytoplasm</location>
        <location evidence="1">Cytosol</location>
    </subcellularLocation>
</comment>
<dbReference type="EC" id="2.7.7.80" evidence="14"/>
<dbReference type="CDD" id="cd00757">
    <property type="entry name" value="ThiF_MoeB_HesA_family"/>
    <property type="match status" value="1"/>
</dbReference>
<dbReference type="Gene3D" id="3.40.250.10">
    <property type="entry name" value="Rhodanese-like domain"/>
    <property type="match status" value="1"/>
</dbReference>
<dbReference type="OrthoDB" id="10261062at2759"/>
<dbReference type="Proteomes" id="UP000799750">
    <property type="component" value="Unassembled WGS sequence"/>
</dbReference>
<dbReference type="InterPro" id="IPR028885">
    <property type="entry name" value="MOCS3/Uba4"/>
</dbReference>
<feature type="binding site" evidence="14">
    <location>
        <position position="335"/>
    </location>
    <ligand>
        <name>Zn(2+)</name>
        <dbReference type="ChEBI" id="CHEBI:29105"/>
    </ligand>
</feature>
<keyword evidence="18" id="KW-1185">Reference proteome</keyword>
<comment type="pathway">
    <text evidence="14">tRNA modification; 5-methoxycarbonylmethyl-2-thiouridine-tRNA biosynthesis.</text>
</comment>
<keyword evidence="9 14" id="KW-0862">Zinc</keyword>
<keyword evidence="4 14" id="KW-0819">tRNA processing</keyword>
<evidence type="ECO:0000256" key="11">
    <source>
        <dbReference type="ARBA" id="ARBA00023150"/>
    </source>
</evidence>
<keyword evidence="15" id="KW-0175">Coiled coil</keyword>
<evidence type="ECO:0000256" key="15">
    <source>
        <dbReference type="SAM" id="Coils"/>
    </source>
</evidence>
<feature type="binding site" evidence="14">
    <location>
        <position position="119"/>
    </location>
    <ligand>
        <name>ATP</name>
        <dbReference type="ChEBI" id="CHEBI:30616"/>
    </ligand>
</feature>
<protein>
    <recommendedName>
        <fullName evidence="14">Adenylyltransferase and sulfurtransferase uba4</fullName>
    </recommendedName>
    <alternativeName>
        <fullName evidence="14">Common component for nitrate reductase and xanthine dehydrogenase protein F</fullName>
    </alternativeName>
    <alternativeName>
        <fullName evidence="14">Ubiquitin-like protein activator 4</fullName>
    </alternativeName>
    <domain>
        <recommendedName>
            <fullName evidence="14">Molybdopterin-synthase adenylyltransferase</fullName>
            <ecNumber evidence="14">2.7.7.80</ecNumber>
        </recommendedName>
        <alternativeName>
            <fullName evidence="14">Adenylyltransferase uba4</fullName>
        </alternativeName>
        <alternativeName>
            <fullName evidence="14">Sulfur carrier protein MOCS2A adenylyltransferase</fullName>
        </alternativeName>
    </domain>
    <domain>
        <recommendedName>
            <fullName evidence="14">Molybdopterin-synthase sulfurtransferase</fullName>
            <ecNumber evidence="14">2.8.1.11</ecNumber>
        </recommendedName>
        <alternativeName>
            <fullName evidence="14">Sulfurtransferase uba4</fullName>
        </alternativeName>
        <alternativeName>
            <fullName evidence="14">Sulfur carrier protein MOCS2A sulfurtransferase</fullName>
        </alternativeName>
    </domain>
</protein>
<comment type="function">
    <text evidence="14">Plays a central role in 2-thiolation of mcm(5)S(2)U at tRNA wobble positions of cytosolic tRNA(Lys), tRNA(Glu) and tRNA(Gln). Also essential during biosynthesis of the molybdenum cofactor. Acts by mediating the C-terminal thiocarboxylation of sulfur carriers urm1 and MOCS2A. Its N-terminus first activates urm1 and MOCS2A as acyl-adenylates (-COAMP), then the persulfide sulfur on the catalytic cysteine is transferred to urm1 and MOCS2A to form thiocarboxylation (-COSH) of their C-terminus. The reaction probably involves hydrogen sulfide that is generated from the persulfide intermediate and that acts as nucleophile towards urm1 and MOCS2A. Subsequently, a transient disulfide bond is formed. Does not use thiosulfate as sulfur donor; nfs1 probably acting as a sulfur donor for thiocarboxylation reactions.</text>
</comment>
<keyword evidence="11 14" id="KW-0501">Molybdenum cofactor biosynthesis</keyword>
<feature type="binding site" evidence="14">
    <location>
        <position position="164"/>
    </location>
    <ligand>
        <name>ATP</name>
        <dbReference type="ChEBI" id="CHEBI:30616"/>
    </ligand>
</feature>
<feature type="binding site" evidence="14">
    <location>
        <begin position="147"/>
        <end position="151"/>
    </location>
    <ligand>
        <name>ATP</name>
        <dbReference type="ChEBI" id="CHEBI:30616"/>
    </ligand>
</feature>
<comment type="pathway">
    <text evidence="14">Cofactor biosynthesis; molybdopterin biosynthesis.</text>
</comment>
<keyword evidence="5" id="KW-0548">Nucleotidyltransferase</keyword>
<dbReference type="PANTHER" id="PTHR10953">
    <property type="entry name" value="UBIQUITIN-ACTIVATING ENZYME E1"/>
    <property type="match status" value="1"/>
</dbReference>
<sequence length="512" mass="55172">MSSVDAQIVALHAQIASCETQLQRLRDQLFEAESHRDISSGAATGQTPLSLVNVAPSSHPTETSEGFSHQEKGQKVAKIWPLDKHEYRRYGRQLIMSEIGLTGQLRLRSSAVLVVGVGGLGCPAAAYLAGAGVGTIGLIDGDTVEESNLHRQILHSTERVDMAKVDSAIASLKSLNPTVKYVPYHKRLTAEIALDIFDQYDVILDCTDTPASRYLISDSCVLLEKPLVSASALRTEGQLMVLNNPPLPAGNAQGGPCYRCVFPKPPPAASVVSCGDGGILGPVVGTMGVLQALETIKIITKGIQRSSEPPSLLLFSAFSNPPFRSIRLRTRKAKCSACSAQATVTREALESGSLDYVQFCGAVSPIDALAATERVSVVEYSRLYNSSDAAMNTQPSIKEHILVDVREKVQFELGNLEGSINIPYSAICRSSATASTDPLSQPPSEDGWVAQLRNLAEDRPIYVVCRLGNDSQLAVGKMKELGLDGGGTRWIGDIRDGLRAWRKRIDPDFPEY</sequence>
<dbReference type="EC" id="2.8.1.11" evidence="14"/>
<dbReference type="InterPro" id="IPR000594">
    <property type="entry name" value="ThiF_NAD_FAD-bd"/>
</dbReference>
<dbReference type="GO" id="GO:0002143">
    <property type="term" value="P:tRNA wobble position uridine thiolation"/>
    <property type="evidence" value="ECO:0007669"/>
    <property type="project" value="InterPro"/>
</dbReference>
<dbReference type="Pfam" id="PF00581">
    <property type="entry name" value="Rhodanese"/>
    <property type="match status" value="1"/>
</dbReference>
<evidence type="ECO:0000256" key="6">
    <source>
        <dbReference type="ARBA" id="ARBA00022723"/>
    </source>
</evidence>
<comment type="cofactor">
    <cofactor evidence="14">
        <name>Zn(2+)</name>
        <dbReference type="ChEBI" id="CHEBI:29105"/>
    </cofactor>
    <text evidence="14">Binds 1 zinc ion per subunit.</text>
</comment>
<keyword evidence="6 14" id="KW-0479">Metal-binding</keyword>
<dbReference type="InterPro" id="IPR045886">
    <property type="entry name" value="ThiF/MoeB/HesA"/>
</dbReference>
<dbReference type="InterPro" id="IPR035985">
    <property type="entry name" value="Ubiquitin-activating_enz"/>
</dbReference>
<dbReference type="EMBL" id="MU004192">
    <property type="protein sequence ID" value="KAF2493577.1"/>
    <property type="molecule type" value="Genomic_DNA"/>
</dbReference>
<feature type="binding site" evidence="14">
    <location>
        <position position="260"/>
    </location>
    <ligand>
        <name>Zn(2+)</name>
        <dbReference type="ChEBI" id="CHEBI:29105"/>
    </ligand>
</feature>
<dbReference type="GO" id="GO:0046872">
    <property type="term" value="F:metal ion binding"/>
    <property type="evidence" value="ECO:0007669"/>
    <property type="project" value="UniProtKB-KW"/>
</dbReference>
<evidence type="ECO:0000313" key="17">
    <source>
        <dbReference type="EMBL" id="KAF2493577.1"/>
    </source>
</evidence>
<dbReference type="PANTHER" id="PTHR10953:SF102">
    <property type="entry name" value="ADENYLYLTRANSFERASE AND SULFURTRANSFERASE MOCS3"/>
    <property type="match status" value="1"/>
</dbReference>
<evidence type="ECO:0000256" key="14">
    <source>
        <dbReference type="HAMAP-Rule" id="MF_03049"/>
    </source>
</evidence>
<dbReference type="GO" id="GO:0061604">
    <property type="term" value="F:molybdopterin-synthase sulfurtransferase activity"/>
    <property type="evidence" value="ECO:0007669"/>
    <property type="project" value="UniProtKB-EC"/>
</dbReference>
<keyword evidence="3 14" id="KW-0808">Transferase</keyword>
<feature type="active site" description="Glycyl thioester intermediate; for adenylyltransferase activity" evidence="14">
    <location>
        <position position="274"/>
    </location>
</feature>
<feature type="active site" description="Cysteine persulfide intermediate; for sulfurtransferase activity" evidence="14">
    <location>
        <position position="465"/>
    </location>
</feature>
<comment type="catalytic activity">
    <reaction evidence="14">
        <text>[molybdopterin-synthase sulfur-carrier protein]-C-terminal Gly-Gly-AMP + S-sulfanyl-L-cysteinyl-[cysteine desulfurase] + AH2 = [molybdopterin-synthase sulfur-carrier protein]-C-terminal-Gly-aminoethanethioate + L-cysteinyl-[cysteine desulfurase] + A + AMP + 2 H(+)</text>
        <dbReference type="Rhea" id="RHEA:48612"/>
        <dbReference type="Rhea" id="RHEA-COMP:12157"/>
        <dbReference type="Rhea" id="RHEA-COMP:12158"/>
        <dbReference type="Rhea" id="RHEA-COMP:12159"/>
        <dbReference type="Rhea" id="RHEA-COMP:19907"/>
        <dbReference type="ChEBI" id="CHEBI:13193"/>
        <dbReference type="ChEBI" id="CHEBI:15378"/>
        <dbReference type="ChEBI" id="CHEBI:17499"/>
        <dbReference type="ChEBI" id="CHEBI:29950"/>
        <dbReference type="ChEBI" id="CHEBI:61963"/>
        <dbReference type="ChEBI" id="CHEBI:90618"/>
        <dbReference type="ChEBI" id="CHEBI:232372"/>
        <dbReference type="ChEBI" id="CHEBI:456215"/>
        <dbReference type="EC" id="2.8.1.11"/>
    </reaction>
</comment>
<comment type="catalytic activity">
    <reaction evidence="14">
        <text>[molybdopterin-synthase sulfur-carrier protein]-C-terminal Gly-Gly + ATP + H(+) = [molybdopterin-synthase sulfur-carrier protein]-C-terminal Gly-Gly-AMP + diphosphate</text>
        <dbReference type="Rhea" id="RHEA:43616"/>
        <dbReference type="Rhea" id="RHEA-COMP:12159"/>
        <dbReference type="Rhea" id="RHEA-COMP:12202"/>
        <dbReference type="ChEBI" id="CHEBI:15378"/>
        <dbReference type="ChEBI" id="CHEBI:30616"/>
        <dbReference type="ChEBI" id="CHEBI:33019"/>
        <dbReference type="ChEBI" id="CHEBI:90618"/>
        <dbReference type="ChEBI" id="CHEBI:90778"/>
        <dbReference type="EC" id="2.7.7.80"/>
    </reaction>
</comment>
<comment type="similarity">
    <text evidence="14">In the N-terminal section; belongs to the HesA/MoeB/ThiF family. UBA4 subfamily.</text>
</comment>
<evidence type="ECO:0000259" key="16">
    <source>
        <dbReference type="PROSITE" id="PS50206"/>
    </source>
</evidence>
<evidence type="ECO:0000256" key="2">
    <source>
        <dbReference type="ARBA" id="ARBA00022490"/>
    </source>
</evidence>
<evidence type="ECO:0000256" key="13">
    <source>
        <dbReference type="ARBA" id="ARBA00043893"/>
    </source>
</evidence>
<evidence type="ECO:0000256" key="7">
    <source>
        <dbReference type="ARBA" id="ARBA00022741"/>
    </source>
</evidence>
<proteinExistence type="inferred from homology"/>
<gene>
    <name evidence="14" type="primary">uba4</name>
    <name evidence="14" type="synonym">cnxF</name>
    <name evidence="17" type="ORF">BU16DRAFT_513588</name>
</gene>
<evidence type="ECO:0000256" key="10">
    <source>
        <dbReference type="ARBA" id="ARBA00022840"/>
    </source>
</evidence>
<keyword evidence="2 14" id="KW-0963">Cytoplasm</keyword>
<dbReference type="GO" id="GO:0032447">
    <property type="term" value="P:protein urmylation"/>
    <property type="evidence" value="ECO:0007669"/>
    <property type="project" value="TreeGrafter"/>
</dbReference>
<dbReference type="GO" id="GO:0005829">
    <property type="term" value="C:cytosol"/>
    <property type="evidence" value="ECO:0007669"/>
    <property type="project" value="UniProtKB-SubCell"/>
</dbReference>
<feature type="coiled-coil region" evidence="15">
    <location>
        <begin position="8"/>
        <end position="35"/>
    </location>
</feature>
<accession>A0A6A6QRS1</accession>
<feature type="binding site" evidence="14">
    <location>
        <position position="338"/>
    </location>
    <ligand>
        <name>Zn(2+)</name>
        <dbReference type="ChEBI" id="CHEBI:29105"/>
    </ligand>
</feature>
<dbReference type="UniPathway" id="UPA00344"/>
<dbReference type="InterPro" id="IPR036873">
    <property type="entry name" value="Rhodanese-like_dom_sf"/>
</dbReference>
<dbReference type="Pfam" id="PF00899">
    <property type="entry name" value="ThiF"/>
    <property type="match status" value="1"/>
</dbReference>
<dbReference type="SMART" id="SM00450">
    <property type="entry name" value="RHOD"/>
    <property type="match status" value="1"/>
</dbReference>
<evidence type="ECO:0000256" key="9">
    <source>
        <dbReference type="ARBA" id="ARBA00022833"/>
    </source>
</evidence>
<keyword evidence="7 14" id="KW-0547">Nucleotide-binding</keyword>
<evidence type="ECO:0000313" key="18">
    <source>
        <dbReference type="Proteomes" id="UP000799750"/>
    </source>
</evidence>
<dbReference type="InterPro" id="IPR001763">
    <property type="entry name" value="Rhodanese-like_dom"/>
</dbReference>
<keyword evidence="8" id="KW-0833">Ubl conjugation pathway</keyword>
<evidence type="ECO:0000256" key="5">
    <source>
        <dbReference type="ARBA" id="ARBA00022695"/>
    </source>
</evidence>
<dbReference type="UniPathway" id="UPA00988"/>
<dbReference type="Gene3D" id="3.40.50.720">
    <property type="entry name" value="NAD(P)-binding Rossmann-like Domain"/>
    <property type="match status" value="1"/>
</dbReference>
<evidence type="ECO:0000256" key="1">
    <source>
        <dbReference type="ARBA" id="ARBA00004514"/>
    </source>
</evidence>
<dbReference type="PROSITE" id="PS50206">
    <property type="entry name" value="RHODANESE_3"/>
    <property type="match status" value="1"/>
</dbReference>
<reference evidence="17" key="1">
    <citation type="journal article" date="2020" name="Stud. Mycol.">
        <title>101 Dothideomycetes genomes: a test case for predicting lifestyles and emergence of pathogens.</title>
        <authorList>
            <person name="Haridas S."/>
            <person name="Albert R."/>
            <person name="Binder M."/>
            <person name="Bloem J."/>
            <person name="Labutti K."/>
            <person name="Salamov A."/>
            <person name="Andreopoulos B."/>
            <person name="Baker S."/>
            <person name="Barry K."/>
            <person name="Bills G."/>
            <person name="Bluhm B."/>
            <person name="Cannon C."/>
            <person name="Castanera R."/>
            <person name="Culley D."/>
            <person name="Daum C."/>
            <person name="Ezra D."/>
            <person name="Gonzalez J."/>
            <person name="Henrissat B."/>
            <person name="Kuo A."/>
            <person name="Liang C."/>
            <person name="Lipzen A."/>
            <person name="Lutzoni F."/>
            <person name="Magnuson J."/>
            <person name="Mondo S."/>
            <person name="Nolan M."/>
            <person name="Ohm R."/>
            <person name="Pangilinan J."/>
            <person name="Park H.-J."/>
            <person name="Ramirez L."/>
            <person name="Alfaro M."/>
            <person name="Sun H."/>
            <person name="Tritt A."/>
            <person name="Yoshinaga Y."/>
            <person name="Zwiers L.-H."/>
            <person name="Turgeon B."/>
            <person name="Goodwin S."/>
            <person name="Spatafora J."/>
            <person name="Crous P."/>
            <person name="Grigoriev I."/>
        </authorList>
    </citation>
    <scope>NUCLEOTIDE SEQUENCE</scope>
    <source>
        <strain evidence="17">CBS 269.34</strain>
    </source>
</reference>
<name>A0A6A6QRS1_9PEZI</name>
<dbReference type="GO" id="GO:0004792">
    <property type="term" value="F:thiosulfate-cyanide sulfurtransferase activity"/>
    <property type="evidence" value="ECO:0007669"/>
    <property type="project" value="TreeGrafter"/>
</dbReference>
<keyword evidence="12 14" id="KW-0511">Multifunctional enzyme</keyword>
<dbReference type="GO" id="GO:0006777">
    <property type="term" value="P:Mo-molybdopterin cofactor biosynthetic process"/>
    <property type="evidence" value="ECO:0007669"/>
    <property type="project" value="UniProtKB-UniRule"/>
</dbReference>
<dbReference type="SUPFAM" id="SSF69572">
    <property type="entry name" value="Activating enzymes of the ubiquitin-like proteins"/>
    <property type="match status" value="1"/>
</dbReference>
<evidence type="ECO:0000256" key="4">
    <source>
        <dbReference type="ARBA" id="ARBA00022694"/>
    </source>
</evidence>